<dbReference type="EMBL" id="BLLK01000047">
    <property type="protein sequence ID" value="GFH53839.1"/>
    <property type="molecule type" value="Genomic_DNA"/>
</dbReference>
<dbReference type="SUPFAM" id="SSF49899">
    <property type="entry name" value="Concanavalin A-like lectins/glucanases"/>
    <property type="match status" value="1"/>
</dbReference>
<dbReference type="InterPro" id="IPR013320">
    <property type="entry name" value="ConA-like_dom_sf"/>
</dbReference>
<reference evidence="2 3" key="1">
    <citation type="journal article" date="2021" name="Sci. Rep.">
        <title>The genome of the diatom Chaetoceros tenuissimus carries an ancient integrated fragment of an extant virus.</title>
        <authorList>
            <person name="Hongo Y."/>
            <person name="Kimura K."/>
            <person name="Takaki Y."/>
            <person name="Yoshida Y."/>
            <person name="Baba S."/>
            <person name="Kobayashi G."/>
            <person name="Nagasaki K."/>
            <person name="Hano T."/>
            <person name="Tomaru Y."/>
        </authorList>
    </citation>
    <scope>NUCLEOTIDE SEQUENCE [LARGE SCALE GENOMIC DNA]</scope>
    <source>
        <strain evidence="2 3">NIES-3715</strain>
    </source>
</reference>
<comment type="caution">
    <text evidence="2">The sequence shown here is derived from an EMBL/GenBank/DDBJ whole genome shotgun (WGS) entry which is preliminary data.</text>
</comment>
<protein>
    <submittedName>
        <fullName evidence="2">Uncharacterized protein</fullName>
    </submittedName>
</protein>
<evidence type="ECO:0000313" key="2">
    <source>
        <dbReference type="EMBL" id="GFH53839.1"/>
    </source>
</evidence>
<dbReference type="Gene3D" id="2.60.120.200">
    <property type="match status" value="1"/>
</dbReference>
<gene>
    <name evidence="2" type="ORF">CTEN210_10315</name>
</gene>
<feature type="region of interest" description="Disordered" evidence="1">
    <location>
        <begin position="487"/>
        <end position="522"/>
    </location>
</feature>
<proteinExistence type="predicted"/>
<evidence type="ECO:0000313" key="3">
    <source>
        <dbReference type="Proteomes" id="UP001054902"/>
    </source>
</evidence>
<dbReference type="Proteomes" id="UP001054902">
    <property type="component" value="Unassembled WGS sequence"/>
</dbReference>
<evidence type="ECO:0000256" key="1">
    <source>
        <dbReference type="SAM" id="MobiDB-lite"/>
    </source>
</evidence>
<dbReference type="Pfam" id="PF13385">
    <property type="entry name" value="Laminin_G_3"/>
    <property type="match status" value="1"/>
</dbReference>
<sequence>MKFHLLTSYPLFLLGTTFVSHMSQMKMADALYIDGMVRLFRGEGNLNDDANGQHAALDVASSSFAYVNDTPGSQTSRQVAQFSGSEKAVGSATGLPSGAEPRAMVAWFKWDGVTSENGPFGYGGGGYNNYYYWDLNGTQNRLDIDVVGYDEGVNPVISTVTAGTWYHVSVAFDGTNNIANVYGAHHATGSPSALPATQLDRVAFGGHPTAATESYFGGSIADFAIFNRALTDAEVAAIYSAPEGLKAIDAVGDTCIDAGNLDSVFLVNAQMDRLVPLVHQIQNAGLDYHVTLELLLVKFRLGIHALLRLTALLDFAQGLHLHAQMELLDQIVAPVVTAPQHSASPTSALMVRLDRIVTLDCSSGFCSGVDNTCTSGDIGASSSSGNDCSSGFCSSIDNTCTTGDNDSSCASASDCSSGYCSPTSSTCTTRPILDPCHGITCSNHGKCKGNGLCHCEDTFIQTNDGKDCACPNRSFLIASVNRCYAPTSSPTPSPTSSPVTASPTSSPTSIVTNAPTPDTPLDNPCEDGSGTFTVNNKEVGCDWLSKNKKREQKRKDTYCALNEVKLMCPSTCDVCACVDSSSYTFELKNGVNEVGCDWISKNSNKVEKRRAKYCTDDYDDGAVMNACRKSCNLC</sequence>
<name>A0AAD3H8H1_9STRA</name>
<feature type="compositionally biased region" description="Low complexity" evidence="1">
    <location>
        <begin position="496"/>
        <end position="512"/>
    </location>
</feature>
<accession>A0AAD3H8H1</accession>
<organism evidence="2 3">
    <name type="scientific">Chaetoceros tenuissimus</name>
    <dbReference type="NCBI Taxonomy" id="426638"/>
    <lineage>
        <taxon>Eukaryota</taxon>
        <taxon>Sar</taxon>
        <taxon>Stramenopiles</taxon>
        <taxon>Ochrophyta</taxon>
        <taxon>Bacillariophyta</taxon>
        <taxon>Coscinodiscophyceae</taxon>
        <taxon>Chaetocerotophycidae</taxon>
        <taxon>Chaetocerotales</taxon>
        <taxon>Chaetocerotaceae</taxon>
        <taxon>Chaetoceros</taxon>
    </lineage>
</organism>
<keyword evidence="3" id="KW-1185">Reference proteome</keyword>
<dbReference type="AlphaFoldDB" id="A0AAD3H8H1"/>